<feature type="non-terminal residue" evidence="1">
    <location>
        <position position="188"/>
    </location>
</feature>
<comment type="caution">
    <text evidence="1">The sequence shown here is derived from an EMBL/GenBank/DDBJ whole genome shotgun (WGS) entry which is preliminary data.</text>
</comment>
<accession>X0WTH9</accession>
<gene>
    <name evidence="1" type="ORF">S01H1_54271</name>
</gene>
<proteinExistence type="predicted"/>
<dbReference type="AlphaFoldDB" id="X0WTH9"/>
<organism evidence="1">
    <name type="scientific">marine sediment metagenome</name>
    <dbReference type="NCBI Taxonomy" id="412755"/>
    <lineage>
        <taxon>unclassified sequences</taxon>
        <taxon>metagenomes</taxon>
        <taxon>ecological metagenomes</taxon>
    </lineage>
</organism>
<dbReference type="EMBL" id="BARS01035200">
    <property type="protein sequence ID" value="GAG16016.1"/>
    <property type="molecule type" value="Genomic_DNA"/>
</dbReference>
<evidence type="ECO:0000313" key="1">
    <source>
        <dbReference type="EMBL" id="GAG16016.1"/>
    </source>
</evidence>
<protein>
    <submittedName>
        <fullName evidence="1">Uncharacterized protein</fullName>
    </submittedName>
</protein>
<name>X0WTH9_9ZZZZ</name>
<reference evidence="1" key="1">
    <citation type="journal article" date="2014" name="Front. Microbiol.">
        <title>High frequency of phylogenetically diverse reductive dehalogenase-homologous genes in deep subseafloor sedimentary metagenomes.</title>
        <authorList>
            <person name="Kawai M."/>
            <person name="Futagami T."/>
            <person name="Toyoda A."/>
            <person name="Takaki Y."/>
            <person name="Nishi S."/>
            <person name="Hori S."/>
            <person name="Arai W."/>
            <person name="Tsubouchi T."/>
            <person name="Morono Y."/>
            <person name="Uchiyama I."/>
            <person name="Ito T."/>
            <person name="Fujiyama A."/>
            <person name="Inagaki F."/>
            <person name="Takami H."/>
        </authorList>
    </citation>
    <scope>NUCLEOTIDE SEQUENCE</scope>
    <source>
        <strain evidence="1">Expedition CK06-06</strain>
    </source>
</reference>
<sequence length="188" mass="22463">MTVEYILHKELHWCRSGPVEGWKEDPDQLDWFFPPWNTETNKWDYRWKTWCGFLGDPMNHHDVEPSRVLDRQYIYDPAKFSNLDGSQWKVFRKNVNKWPARLPQGIGAYYVPIKDDAYNDQIEELLLKWTEDRVVEDPEVMIKFLLMGRNRFALVQAGRGVVGVNVVDENWKHLIYRFCLDNGEPFLQ</sequence>